<evidence type="ECO:0000256" key="6">
    <source>
        <dbReference type="ARBA" id="ARBA00050776"/>
    </source>
</evidence>
<reference evidence="9" key="1">
    <citation type="submission" date="2005-10" db="EMBL/GenBank/DDBJ databases">
        <title>Complete sequence of Pelobacter carbinolicus DSM 2380.</title>
        <authorList>
            <person name="Copeland A."/>
            <person name="Lucas S."/>
            <person name="Lapidus A."/>
            <person name="Barry K."/>
            <person name="Detter J.C."/>
            <person name="Glavina T."/>
            <person name="Hammon N."/>
            <person name="Israni S."/>
            <person name="Pitluck S."/>
            <person name="Chertkov O."/>
            <person name="Schmutz J."/>
            <person name="Larimer F."/>
            <person name="Land M."/>
            <person name="Kyrpides N."/>
            <person name="Ivanova N."/>
            <person name="Richardson P."/>
        </authorList>
    </citation>
    <scope>NUCLEOTIDE SEQUENCE [LARGE SCALE GENOMIC DNA]</scope>
    <source>
        <strain evidence="9">DSM 2380 / NBRC 103641 / GraBd1</strain>
    </source>
</reference>
<dbReference type="InterPro" id="IPR010969">
    <property type="entry name" value="Cys_dSase-rel_unknwn_funct"/>
</dbReference>
<dbReference type="CDD" id="cd06453">
    <property type="entry name" value="SufS_like"/>
    <property type="match status" value="1"/>
</dbReference>
<evidence type="ECO:0000256" key="4">
    <source>
        <dbReference type="ARBA" id="ARBA00022679"/>
    </source>
</evidence>
<organism evidence="8 9">
    <name type="scientific">Syntrophotalea carbinolica (strain DSM 2380 / NBRC 103641 / GraBd1)</name>
    <name type="common">Pelobacter carbinolicus</name>
    <dbReference type="NCBI Taxonomy" id="338963"/>
    <lineage>
        <taxon>Bacteria</taxon>
        <taxon>Pseudomonadati</taxon>
        <taxon>Thermodesulfobacteriota</taxon>
        <taxon>Desulfuromonadia</taxon>
        <taxon>Desulfuromonadales</taxon>
        <taxon>Syntrophotaleaceae</taxon>
        <taxon>Syntrophotalea</taxon>
    </lineage>
</organism>
<keyword evidence="5" id="KW-0663">Pyridoxal phosphate</keyword>
<sequence>MSIYLDNAATSFPKPASVYQAVDDALRHRGGSPGRGSHHMALEAGRLLMACRDTAAGFFGIRDTSRVVFTGNATEALNLALFGLLNPGDRVVTSTMEHNAVLCPLQALQTRGLKVVKVPPGADGRLHPDSVREAVMVDAKATRLVVLTHASNVTGAIQPIEEIGPWCRSLGIPLLVDAAQTAGYIPVDVEDMGIDLLAVPGHKHLMGPPGCGFLYVREGLQLTPLLYGGSGSDSGSPLPPEHMPERLESGTANLPALAGLKAGIDFLEKTGFVNLRRHKKELMAHLADGLSALPGIRRYGPTDISLLAGALSFNLSGLDPAEIAFWLDNEHAICVRAGLHCAPDTHRSLNTFPRGTVRVSPGYFSRHEDIQALIHALETLSNHGK</sequence>
<evidence type="ECO:0000313" key="8">
    <source>
        <dbReference type="EMBL" id="ABA88972.1"/>
    </source>
</evidence>
<dbReference type="InterPro" id="IPR016454">
    <property type="entry name" value="Cysteine_dSase"/>
</dbReference>
<name>Q3A3T5_SYNC1</name>
<dbReference type="AlphaFoldDB" id="Q3A3T5"/>
<evidence type="ECO:0000256" key="5">
    <source>
        <dbReference type="ARBA" id="ARBA00022898"/>
    </source>
</evidence>
<dbReference type="GO" id="GO:0030170">
    <property type="term" value="F:pyridoxal phosphate binding"/>
    <property type="evidence" value="ECO:0007669"/>
    <property type="project" value="InterPro"/>
</dbReference>
<dbReference type="OrthoDB" id="9808002at2"/>
<comment type="catalytic activity">
    <reaction evidence="6">
        <text>(sulfur carrier)-H + L-cysteine = (sulfur carrier)-SH + L-alanine</text>
        <dbReference type="Rhea" id="RHEA:43892"/>
        <dbReference type="Rhea" id="RHEA-COMP:14737"/>
        <dbReference type="Rhea" id="RHEA-COMP:14739"/>
        <dbReference type="ChEBI" id="CHEBI:29917"/>
        <dbReference type="ChEBI" id="CHEBI:35235"/>
        <dbReference type="ChEBI" id="CHEBI:57972"/>
        <dbReference type="ChEBI" id="CHEBI:64428"/>
        <dbReference type="EC" id="2.8.1.7"/>
    </reaction>
</comment>
<evidence type="ECO:0000256" key="3">
    <source>
        <dbReference type="ARBA" id="ARBA00012239"/>
    </source>
</evidence>
<dbReference type="InterPro" id="IPR015424">
    <property type="entry name" value="PyrdxlP-dep_Trfase"/>
</dbReference>
<keyword evidence="9" id="KW-1185">Reference proteome</keyword>
<proteinExistence type="inferred from homology"/>
<dbReference type="HOGENOM" id="CLU_003433_2_4_7"/>
<reference evidence="8 9" key="2">
    <citation type="journal article" date="2012" name="BMC Genomics">
        <title>The genome of Pelobacter carbinolicus reveals surprising metabolic capabilities and physiological features.</title>
        <authorList>
            <person name="Aklujkar M."/>
            <person name="Haveman S.A."/>
            <person name="Didonato R.Jr."/>
            <person name="Chertkov O."/>
            <person name="Han C.S."/>
            <person name="Land M.L."/>
            <person name="Brown P."/>
            <person name="Lovley D.R."/>
        </authorList>
    </citation>
    <scope>NUCLEOTIDE SEQUENCE [LARGE SCALE GENOMIC DNA]</scope>
    <source>
        <strain evidence="9">DSM 2380 / NBRC 103641 / GraBd1</strain>
    </source>
</reference>
<dbReference type="STRING" id="338963.Pcar_1729"/>
<dbReference type="SUPFAM" id="SSF53383">
    <property type="entry name" value="PLP-dependent transferases"/>
    <property type="match status" value="1"/>
</dbReference>
<evidence type="ECO:0000256" key="1">
    <source>
        <dbReference type="ARBA" id="ARBA00001933"/>
    </source>
</evidence>
<dbReference type="EC" id="2.8.1.7" evidence="3"/>
<dbReference type="RefSeq" id="WP_011341463.1">
    <property type="nucleotide sequence ID" value="NC_007498.2"/>
</dbReference>
<keyword evidence="4" id="KW-0808">Transferase</keyword>
<accession>Q3A3T5</accession>
<dbReference type="InterPro" id="IPR015421">
    <property type="entry name" value="PyrdxlP-dep_Trfase_major"/>
</dbReference>
<comment type="cofactor">
    <cofactor evidence="1">
        <name>pyridoxal 5'-phosphate</name>
        <dbReference type="ChEBI" id="CHEBI:597326"/>
    </cofactor>
</comment>
<dbReference type="InterPro" id="IPR010970">
    <property type="entry name" value="Cys_dSase_SufS"/>
</dbReference>
<dbReference type="InterPro" id="IPR015422">
    <property type="entry name" value="PyrdxlP-dep_Trfase_small"/>
</dbReference>
<comment type="similarity">
    <text evidence="2">Belongs to the class-V pyridoxal-phosphate-dependent aminotransferase family. Csd subfamily.</text>
</comment>
<dbReference type="Pfam" id="PF00266">
    <property type="entry name" value="Aminotran_5"/>
    <property type="match status" value="1"/>
</dbReference>
<dbReference type="EMBL" id="CP000142">
    <property type="protein sequence ID" value="ABA88972.1"/>
    <property type="molecule type" value="Genomic_DNA"/>
</dbReference>
<feature type="domain" description="Aminotransferase class V" evidence="7">
    <location>
        <begin position="3"/>
        <end position="373"/>
    </location>
</feature>
<protein>
    <recommendedName>
        <fullName evidence="3">cysteine desulfurase</fullName>
        <ecNumber evidence="3">2.8.1.7</ecNumber>
    </recommendedName>
</protein>
<gene>
    <name evidence="8" type="ordered locus">Pcar_1729</name>
</gene>
<evidence type="ECO:0000259" key="7">
    <source>
        <dbReference type="Pfam" id="PF00266"/>
    </source>
</evidence>
<evidence type="ECO:0000256" key="2">
    <source>
        <dbReference type="ARBA" id="ARBA00010447"/>
    </source>
</evidence>
<dbReference type="InterPro" id="IPR000192">
    <property type="entry name" value="Aminotrans_V_dom"/>
</dbReference>
<dbReference type="PANTHER" id="PTHR43586">
    <property type="entry name" value="CYSTEINE DESULFURASE"/>
    <property type="match status" value="1"/>
</dbReference>
<dbReference type="KEGG" id="pca:Pcar_1729"/>
<dbReference type="GO" id="GO:0006534">
    <property type="term" value="P:cysteine metabolic process"/>
    <property type="evidence" value="ECO:0007669"/>
    <property type="project" value="InterPro"/>
</dbReference>
<dbReference type="Gene3D" id="3.40.640.10">
    <property type="entry name" value="Type I PLP-dependent aspartate aminotransferase-like (Major domain)"/>
    <property type="match status" value="1"/>
</dbReference>
<evidence type="ECO:0000313" key="9">
    <source>
        <dbReference type="Proteomes" id="UP000002534"/>
    </source>
</evidence>
<dbReference type="PIRSF" id="PIRSF005572">
    <property type="entry name" value="NifS"/>
    <property type="match status" value="1"/>
</dbReference>
<dbReference type="eggNOG" id="COG0520">
    <property type="taxonomic scope" value="Bacteria"/>
</dbReference>
<dbReference type="GO" id="GO:0031071">
    <property type="term" value="F:cysteine desulfurase activity"/>
    <property type="evidence" value="ECO:0007669"/>
    <property type="project" value="UniProtKB-EC"/>
</dbReference>
<dbReference type="NCBIfam" id="TIGR01977">
    <property type="entry name" value="am_tr_V_EF2568"/>
    <property type="match status" value="1"/>
</dbReference>
<dbReference type="Proteomes" id="UP000002534">
    <property type="component" value="Chromosome"/>
</dbReference>
<dbReference type="Gene3D" id="3.90.1150.10">
    <property type="entry name" value="Aspartate Aminotransferase, domain 1"/>
    <property type="match status" value="1"/>
</dbReference>
<dbReference type="PANTHER" id="PTHR43586:SF4">
    <property type="entry name" value="ISOPENICILLIN N EPIMERASE"/>
    <property type="match status" value="1"/>
</dbReference>